<dbReference type="EMBL" id="KJ566536">
    <property type="protein sequence ID" value="AHW98254.1"/>
    <property type="molecule type" value="Genomic_DNA"/>
</dbReference>
<protein>
    <submittedName>
        <fullName evidence="1">OrNV_gp098-like protein</fullName>
    </submittedName>
</protein>
<name>X5GF06_9VIRU</name>
<organism evidence="1">
    <name type="scientific">Nilaparvata lugens endogenous nudivirus</name>
    <dbReference type="NCBI Taxonomy" id="1487700"/>
    <lineage>
        <taxon>Viruses</taxon>
        <taxon>Viruses incertae sedis</taxon>
        <taxon>Naldaviricetes</taxon>
        <taxon>Lefavirales</taxon>
        <taxon>Nudiviridae</taxon>
    </lineage>
</organism>
<evidence type="ECO:0000313" key="1">
    <source>
        <dbReference type="EMBL" id="AHW98254.1"/>
    </source>
</evidence>
<accession>X5GF06</accession>
<reference evidence="1" key="1">
    <citation type="journal article" date="2014" name="J. Virol.">
        <title>Brown planthopper nudivirus DNA integrated in its host genome.</title>
        <authorList>
            <person name="Cheng R.L."/>
            <person name="Xi Y."/>
            <person name="Lou Y.H."/>
            <person name="Wang Z."/>
            <person name="Xu J.Y."/>
            <person name="Xu H.J."/>
            <person name="Zhang C.X."/>
        </authorList>
    </citation>
    <scope>NUCLEOTIDE SEQUENCE</scope>
    <source>
        <strain evidence="1">Hangzhou</strain>
    </source>
</reference>
<reference evidence="1" key="2">
    <citation type="submission" date="2014-03" db="EMBL/GenBank/DDBJ databases">
        <authorList>
            <person name="Cheng R."/>
            <person name="Zhang C.-X."/>
        </authorList>
    </citation>
    <scope>NUCLEOTIDE SEQUENCE</scope>
    <source>
        <strain evidence="1">Hangzhou</strain>
    </source>
</reference>
<proteinExistence type="predicted"/>
<sequence>MICGKRKIDEPDAMFLTSKISIQPLSEYLTVYDFQLRDHLRTTRNIYLKNTKCTCSHSHNKIACPFTETSYCQKCSTSNRLCLDYKSLLFHQNLENFKLSTCCVHVHTPPCGVCINCRTQPLNYSQSTALPRCIVQEPFECVHTTDL</sequence>